<dbReference type="SUPFAM" id="SSF52833">
    <property type="entry name" value="Thioredoxin-like"/>
    <property type="match status" value="1"/>
</dbReference>
<dbReference type="InterPro" id="IPR000866">
    <property type="entry name" value="AhpC/TSA"/>
</dbReference>
<feature type="domain" description="Thioredoxin" evidence="4">
    <location>
        <begin position="7"/>
        <end position="181"/>
    </location>
</feature>
<proteinExistence type="predicted"/>
<dbReference type="GO" id="GO:0004601">
    <property type="term" value="F:peroxidase activity"/>
    <property type="evidence" value="ECO:0007669"/>
    <property type="project" value="UniProtKB-KW"/>
</dbReference>
<dbReference type="EMBL" id="PVTY01000001">
    <property type="protein sequence ID" value="PRZ18848.1"/>
    <property type="molecule type" value="Genomic_DNA"/>
</dbReference>
<dbReference type="Gene3D" id="3.40.30.10">
    <property type="entry name" value="Glutaredoxin"/>
    <property type="match status" value="1"/>
</dbReference>
<dbReference type="RefSeq" id="WP_106121569.1">
    <property type="nucleotide sequence ID" value="NZ_PVTY01000001.1"/>
</dbReference>
<keyword evidence="6" id="KW-1185">Reference proteome</keyword>
<dbReference type="InterPro" id="IPR013766">
    <property type="entry name" value="Thioredoxin_domain"/>
</dbReference>
<dbReference type="Proteomes" id="UP000238217">
    <property type="component" value="Unassembled WGS sequence"/>
</dbReference>
<dbReference type="PANTHER" id="PTHR43110">
    <property type="entry name" value="THIOL PEROXIDASE"/>
    <property type="match status" value="1"/>
</dbReference>
<dbReference type="PROSITE" id="PS51352">
    <property type="entry name" value="THIOREDOXIN_2"/>
    <property type="match status" value="1"/>
</dbReference>
<name>A0A2T0YSS2_9MICC</name>
<keyword evidence="3" id="KW-0676">Redox-active center</keyword>
<accession>A0A2T0YSS2</accession>
<organism evidence="5 6">
    <name type="scientific">Nesterenkonia sandarakina</name>
    <dbReference type="NCBI Taxonomy" id="272918"/>
    <lineage>
        <taxon>Bacteria</taxon>
        <taxon>Bacillati</taxon>
        <taxon>Actinomycetota</taxon>
        <taxon>Actinomycetes</taxon>
        <taxon>Micrococcales</taxon>
        <taxon>Micrococcaceae</taxon>
        <taxon>Nesterenkonia</taxon>
    </lineage>
</organism>
<protein>
    <submittedName>
        <fullName evidence="5">Peroxiredoxin</fullName>
    </submittedName>
</protein>
<sequence>MTVPPLPVTGEQAPGFSGRTHHGEVIELARLAGTPVLLMFYPFAFSRVCGSELQALVAHRDQVRASGARVLAISCDPVHSLRAYAQLLAAGSTRDSTADPTANSTDPTVAESGELPFDLVSDFWPHGEIAQRYGAFDAIKGAAQRRSFLLDSALRIAHVQAVPAAEARDLDEALLLLGRLR</sequence>
<keyword evidence="1" id="KW-0575">Peroxidase</keyword>
<evidence type="ECO:0000313" key="6">
    <source>
        <dbReference type="Proteomes" id="UP000238217"/>
    </source>
</evidence>
<evidence type="ECO:0000256" key="3">
    <source>
        <dbReference type="ARBA" id="ARBA00023284"/>
    </source>
</evidence>
<dbReference type="OrthoDB" id="9812811at2"/>
<comment type="caution">
    <text evidence="5">The sequence shown here is derived from an EMBL/GenBank/DDBJ whole genome shotgun (WGS) entry which is preliminary data.</text>
</comment>
<reference evidence="5 6" key="1">
    <citation type="submission" date="2018-03" db="EMBL/GenBank/DDBJ databases">
        <title>Comparative analysis of microorganisms from saline springs in Andes Mountain Range, Colombia.</title>
        <authorList>
            <person name="Rubin E."/>
        </authorList>
    </citation>
    <scope>NUCLEOTIDE SEQUENCE [LARGE SCALE GENOMIC DNA]</scope>
    <source>
        <strain evidence="5 6">CG 35</strain>
    </source>
</reference>
<dbReference type="AlphaFoldDB" id="A0A2T0YSS2"/>
<evidence type="ECO:0000313" key="5">
    <source>
        <dbReference type="EMBL" id="PRZ18848.1"/>
    </source>
</evidence>
<dbReference type="PANTHER" id="PTHR43110:SF1">
    <property type="entry name" value="THIOL PEROXIDASE"/>
    <property type="match status" value="1"/>
</dbReference>
<dbReference type="InterPro" id="IPR036249">
    <property type="entry name" value="Thioredoxin-like_sf"/>
</dbReference>
<keyword evidence="1" id="KW-0560">Oxidoreductase</keyword>
<dbReference type="InterPro" id="IPR050455">
    <property type="entry name" value="Tpx_Peroxidase_subfamily"/>
</dbReference>
<evidence type="ECO:0000256" key="1">
    <source>
        <dbReference type="ARBA" id="ARBA00022559"/>
    </source>
</evidence>
<dbReference type="Pfam" id="PF00578">
    <property type="entry name" value="AhpC-TSA"/>
    <property type="match status" value="1"/>
</dbReference>
<evidence type="ECO:0000259" key="4">
    <source>
        <dbReference type="PROSITE" id="PS51352"/>
    </source>
</evidence>
<evidence type="ECO:0000256" key="2">
    <source>
        <dbReference type="ARBA" id="ARBA00022862"/>
    </source>
</evidence>
<gene>
    <name evidence="5" type="ORF">BCL67_101156</name>
</gene>
<keyword evidence="2" id="KW-0049">Antioxidant</keyword>